<reference evidence="2" key="1">
    <citation type="submission" date="2023-07" db="EMBL/GenBank/DDBJ databases">
        <title>Chromosome-level genome assembly of Artemia franciscana.</title>
        <authorList>
            <person name="Jo E."/>
        </authorList>
    </citation>
    <scope>NUCLEOTIDE SEQUENCE</scope>
    <source>
        <tissue evidence="2">Whole body</tissue>
    </source>
</reference>
<dbReference type="PANTHER" id="PTHR47027">
    <property type="entry name" value="REVERSE TRANSCRIPTASE DOMAIN-CONTAINING PROTEIN"/>
    <property type="match status" value="1"/>
</dbReference>
<dbReference type="PROSITE" id="PS50878">
    <property type="entry name" value="RT_POL"/>
    <property type="match status" value="1"/>
</dbReference>
<evidence type="ECO:0000313" key="3">
    <source>
        <dbReference type="Proteomes" id="UP001187531"/>
    </source>
</evidence>
<protein>
    <recommendedName>
        <fullName evidence="1">Reverse transcriptase domain-containing protein</fullName>
    </recommendedName>
</protein>
<dbReference type="InterPro" id="IPR000477">
    <property type="entry name" value="RT_dom"/>
</dbReference>
<keyword evidence="3" id="KW-1185">Reference proteome</keyword>
<proteinExistence type="predicted"/>
<evidence type="ECO:0000313" key="2">
    <source>
        <dbReference type="EMBL" id="KAK2703628.1"/>
    </source>
</evidence>
<name>A0AA88H377_ARTSF</name>
<feature type="domain" description="Reverse transcriptase" evidence="1">
    <location>
        <begin position="1"/>
        <end position="240"/>
    </location>
</feature>
<organism evidence="2 3">
    <name type="scientific">Artemia franciscana</name>
    <name type="common">Brine shrimp</name>
    <name type="synonym">Artemia sanfranciscana</name>
    <dbReference type="NCBI Taxonomy" id="6661"/>
    <lineage>
        <taxon>Eukaryota</taxon>
        <taxon>Metazoa</taxon>
        <taxon>Ecdysozoa</taxon>
        <taxon>Arthropoda</taxon>
        <taxon>Crustacea</taxon>
        <taxon>Branchiopoda</taxon>
        <taxon>Anostraca</taxon>
        <taxon>Artemiidae</taxon>
        <taxon>Artemia</taxon>
    </lineage>
</organism>
<gene>
    <name evidence="2" type="ORF">QYM36_017928</name>
</gene>
<dbReference type="PANTHER" id="PTHR47027:SF30">
    <property type="entry name" value="THAP-TYPE DOMAIN-CONTAINING PROTEIN"/>
    <property type="match status" value="1"/>
</dbReference>
<dbReference type="Pfam" id="PF00078">
    <property type="entry name" value="RVT_1"/>
    <property type="match status" value="1"/>
</dbReference>
<accession>A0AA88H377</accession>
<evidence type="ECO:0000259" key="1">
    <source>
        <dbReference type="PROSITE" id="PS50878"/>
    </source>
</evidence>
<dbReference type="AlphaFoldDB" id="A0AA88H377"/>
<dbReference type="CDD" id="cd01650">
    <property type="entry name" value="RT_nLTR_like"/>
    <property type="match status" value="1"/>
</dbReference>
<dbReference type="Proteomes" id="UP001187531">
    <property type="component" value="Unassembled WGS sequence"/>
</dbReference>
<sequence length="270" mass="30152">MVSIPKWNAGDMTSLSIYRPIALEAAISKLFEKYLCSLISPQIDSSHCQFGFKEGSSTDPVFACFIHAKAAFDRVNLEKLLDKIDTKRVDRRIIGTLQYWLEVQRFKIKWSGYFSESSTVFNGVWQGGVLSPLLYNLYVDDFNLCLAQTGVGCFIGGVCFNNLSYANDLVILAPTVAALNHLLSICAEFASARDIMFDTAKTQCMVSILRRTPLKHISKAWLSGVSLSFVGSYKYLGFMVVPILTDELHVMALSLSLCCRANLLIRKLRS</sequence>
<comment type="caution">
    <text evidence="2">The sequence shown here is derived from an EMBL/GenBank/DDBJ whole genome shotgun (WGS) entry which is preliminary data.</text>
</comment>
<dbReference type="EMBL" id="JAVRJZ010000081">
    <property type="protein sequence ID" value="KAK2703628.1"/>
    <property type="molecule type" value="Genomic_DNA"/>
</dbReference>